<dbReference type="eggNOG" id="COG3576">
    <property type="taxonomic scope" value="Bacteria"/>
</dbReference>
<dbReference type="EMBL" id="ASTJ01000012">
    <property type="protein sequence ID" value="EPC03314.1"/>
    <property type="molecule type" value="Genomic_DNA"/>
</dbReference>
<comment type="caution">
    <text evidence="1">The sequence shown here is derived from an EMBL/GenBank/DDBJ whole genome shotgun (WGS) entry which is preliminary data.</text>
</comment>
<organism evidence="1 2">
    <name type="scientific">Litchfieldella anticariensis (strain DSM 16096 / CECT 5854 / CIP 108499 / LMG 22089 / FP35)</name>
    <name type="common">Halomonas anticariensis</name>
    <dbReference type="NCBI Taxonomy" id="1121939"/>
    <lineage>
        <taxon>Bacteria</taxon>
        <taxon>Pseudomonadati</taxon>
        <taxon>Pseudomonadota</taxon>
        <taxon>Gammaproteobacteria</taxon>
        <taxon>Oceanospirillales</taxon>
        <taxon>Halomonadaceae</taxon>
        <taxon>Litchfieldella</taxon>
    </lineage>
</organism>
<protein>
    <submittedName>
        <fullName evidence="1">Uncharacterized protein</fullName>
    </submittedName>
</protein>
<dbReference type="SUPFAM" id="SSF50475">
    <property type="entry name" value="FMN-binding split barrel"/>
    <property type="match status" value="1"/>
</dbReference>
<dbReference type="PATRIC" id="fig|1121939.11.peg.944"/>
<dbReference type="AlphaFoldDB" id="S2L6C2"/>
<keyword evidence="2" id="KW-1185">Reference proteome</keyword>
<evidence type="ECO:0000313" key="1">
    <source>
        <dbReference type="EMBL" id="EPC03314.1"/>
    </source>
</evidence>
<dbReference type="STRING" id="1121939.L861_17375"/>
<reference evidence="1 2" key="1">
    <citation type="journal article" date="2013" name="Genome Announc.">
        <title>Draft genome sequence of the moderately halophilic gammaproteobacterium Halomonas anticariensis FP35.</title>
        <authorList>
            <person name="Tahrioui A."/>
            <person name="Quesada E."/>
            <person name="Llamas I."/>
        </authorList>
    </citation>
    <scope>NUCLEOTIDE SEQUENCE [LARGE SCALE GENOMIC DNA]</scope>
    <source>
        <strain evidence="2">DSM 16096 / CECT 5854 / LMG 22089 / FP35</strain>
    </source>
</reference>
<proteinExistence type="predicted"/>
<dbReference type="InterPro" id="IPR012349">
    <property type="entry name" value="Split_barrel_FMN-bd"/>
</dbReference>
<evidence type="ECO:0000313" key="2">
    <source>
        <dbReference type="Proteomes" id="UP000014463"/>
    </source>
</evidence>
<accession>S2L6C2</accession>
<dbReference type="PANTHER" id="PTHR42815">
    <property type="entry name" value="FAD-BINDING, PUTATIVE (AFU_ORTHOLOGUE AFUA_6G07600)-RELATED"/>
    <property type="match status" value="1"/>
</dbReference>
<dbReference type="PANTHER" id="PTHR42815:SF2">
    <property type="entry name" value="FAD-BINDING, PUTATIVE (AFU_ORTHOLOGUE AFUA_6G07600)-RELATED"/>
    <property type="match status" value="1"/>
</dbReference>
<gene>
    <name evidence="1" type="ORF">L861_17375</name>
</gene>
<dbReference type="Gene3D" id="2.30.110.10">
    <property type="entry name" value="Electron Transport, Fmn-binding Protein, Chain A"/>
    <property type="match status" value="1"/>
</dbReference>
<name>S2L6C2_LITA3</name>
<sequence length="312" mass="34346">MAEDRAMASDPEAHAVWHRGELAVQSRAGVQEKMATVGARVIRDYMPDQHRELFTQLPMVILGAQDVAGELWATALFGKPGFIQSPSERLLTIDARLPSHDPLASSLHPGARVGLLGIQLETKRRNRANGIVTGHQEGRVSLSVEQSFGNCPKYIQQRYPVPNERYGDFVQATFTDWSEPVSRLILGADTFFIASAFDDGTPGANRGVDVSHRGGPPGFLGFDDQHRLLVPDYRGNNFFNTLGNLVLDPRAGLLFLDFQQGHAVYLTARAEVVWQGDEPLIWGEGDRMLRLTLVRGRIIAGGAPCHLSCEPK</sequence>
<dbReference type="Proteomes" id="UP000014463">
    <property type="component" value="Unassembled WGS sequence"/>
</dbReference>